<organism evidence="2 3">
    <name type="scientific">Vigna unguiculata</name>
    <name type="common">Cowpea</name>
    <dbReference type="NCBI Taxonomy" id="3917"/>
    <lineage>
        <taxon>Eukaryota</taxon>
        <taxon>Viridiplantae</taxon>
        <taxon>Streptophyta</taxon>
        <taxon>Embryophyta</taxon>
        <taxon>Tracheophyta</taxon>
        <taxon>Spermatophyta</taxon>
        <taxon>Magnoliopsida</taxon>
        <taxon>eudicotyledons</taxon>
        <taxon>Gunneridae</taxon>
        <taxon>Pentapetalae</taxon>
        <taxon>rosids</taxon>
        <taxon>fabids</taxon>
        <taxon>Fabales</taxon>
        <taxon>Fabaceae</taxon>
        <taxon>Papilionoideae</taxon>
        <taxon>50 kb inversion clade</taxon>
        <taxon>NPAAA clade</taxon>
        <taxon>indigoferoid/millettioid clade</taxon>
        <taxon>Phaseoleae</taxon>
        <taxon>Vigna</taxon>
    </lineage>
</organism>
<dbReference type="AlphaFoldDB" id="A0A4D6N201"/>
<dbReference type="Proteomes" id="UP000501690">
    <property type="component" value="Linkage Group LG9"/>
</dbReference>
<sequence length="113" mass="11597">MDGGALGDDGSPSCCLLTLSQVGGSLSREMPSGNTSMHVHTNKGVEGSPRQNAEESEAAARGVSFDKGSEDMGHVKIDFADEGDQLDLPLSLVTSGLPMSLEITSRGSDGGMI</sequence>
<proteinExistence type="predicted"/>
<protein>
    <submittedName>
        <fullName evidence="2">Uncharacterized protein</fullName>
    </submittedName>
</protein>
<evidence type="ECO:0000313" key="3">
    <source>
        <dbReference type="Proteomes" id="UP000501690"/>
    </source>
</evidence>
<accession>A0A4D6N201</accession>
<evidence type="ECO:0000256" key="1">
    <source>
        <dbReference type="SAM" id="MobiDB-lite"/>
    </source>
</evidence>
<feature type="region of interest" description="Disordered" evidence="1">
    <location>
        <begin position="25"/>
        <end position="69"/>
    </location>
</feature>
<gene>
    <name evidence="2" type="ORF">DEO72_LG9g1046</name>
</gene>
<name>A0A4D6N201_VIGUN</name>
<dbReference type="EMBL" id="CP039353">
    <property type="protein sequence ID" value="QCE06037.1"/>
    <property type="molecule type" value="Genomic_DNA"/>
</dbReference>
<keyword evidence="3" id="KW-1185">Reference proteome</keyword>
<evidence type="ECO:0000313" key="2">
    <source>
        <dbReference type="EMBL" id="QCE06037.1"/>
    </source>
</evidence>
<reference evidence="2 3" key="1">
    <citation type="submission" date="2019-04" db="EMBL/GenBank/DDBJ databases">
        <title>An improved genome assembly and genetic linkage map for asparagus bean, Vigna unguiculata ssp. sesquipedialis.</title>
        <authorList>
            <person name="Xia Q."/>
            <person name="Zhang R."/>
            <person name="Dong Y."/>
        </authorList>
    </citation>
    <scope>NUCLEOTIDE SEQUENCE [LARGE SCALE GENOMIC DNA]</scope>
    <source>
        <tissue evidence="2">Leaf</tissue>
    </source>
</reference>